<feature type="transmembrane region" description="Helical" evidence="2">
    <location>
        <begin position="283"/>
        <end position="306"/>
    </location>
</feature>
<protein>
    <submittedName>
        <fullName evidence="3">Uncharacterized protein</fullName>
    </submittedName>
</protein>
<evidence type="ECO:0000256" key="2">
    <source>
        <dbReference type="SAM" id="Phobius"/>
    </source>
</evidence>
<feature type="transmembrane region" description="Helical" evidence="2">
    <location>
        <begin position="235"/>
        <end position="263"/>
    </location>
</feature>
<keyword evidence="2" id="KW-1133">Transmembrane helix</keyword>
<feature type="region of interest" description="Disordered" evidence="1">
    <location>
        <begin position="1"/>
        <end position="113"/>
    </location>
</feature>
<feature type="region of interest" description="Disordered" evidence="1">
    <location>
        <begin position="142"/>
        <end position="217"/>
    </location>
</feature>
<dbReference type="Proteomes" id="UP000609874">
    <property type="component" value="Unassembled WGS sequence"/>
</dbReference>
<feature type="compositionally biased region" description="Low complexity" evidence="1">
    <location>
        <begin position="142"/>
        <end position="153"/>
    </location>
</feature>
<reference evidence="3 4" key="1">
    <citation type="submission" date="2020-08" db="EMBL/GenBank/DDBJ databases">
        <title>A Genomic Blueprint of the Chicken Gut Microbiome.</title>
        <authorList>
            <person name="Gilroy R."/>
            <person name="Ravi A."/>
            <person name="Getino M."/>
            <person name="Pursley I."/>
            <person name="Horton D.L."/>
            <person name="Alikhan N.-F."/>
            <person name="Baker D."/>
            <person name="Gharbi K."/>
            <person name="Hall N."/>
            <person name="Watson M."/>
            <person name="Adriaenssens E.M."/>
            <person name="Foster-Nyarko E."/>
            <person name="Jarju S."/>
            <person name="Secka A."/>
            <person name="Antonio M."/>
            <person name="Oren A."/>
            <person name="Chaudhuri R."/>
            <person name="La Ragione R.M."/>
            <person name="Hildebrand F."/>
            <person name="Pallen M.J."/>
        </authorList>
    </citation>
    <scope>NUCLEOTIDE SEQUENCE [LARGE SCALE GENOMIC DNA]</scope>
    <source>
        <strain evidence="3 4">Sa2CUA1</strain>
    </source>
</reference>
<feature type="compositionally biased region" description="Polar residues" evidence="1">
    <location>
        <begin position="96"/>
        <end position="105"/>
    </location>
</feature>
<dbReference type="RefSeq" id="WP_191807065.1">
    <property type="nucleotide sequence ID" value="NZ_JACSQD010000002.1"/>
</dbReference>
<comment type="caution">
    <text evidence="3">The sequence shown here is derived from an EMBL/GenBank/DDBJ whole genome shotgun (WGS) entry which is preliminary data.</text>
</comment>
<proteinExistence type="predicted"/>
<evidence type="ECO:0000313" key="4">
    <source>
        <dbReference type="Proteomes" id="UP000609874"/>
    </source>
</evidence>
<organism evidence="3 4">
    <name type="scientific">Arthrobacter gallicola</name>
    <dbReference type="NCBI Taxonomy" id="2762225"/>
    <lineage>
        <taxon>Bacteria</taxon>
        <taxon>Bacillati</taxon>
        <taxon>Actinomycetota</taxon>
        <taxon>Actinomycetes</taxon>
        <taxon>Micrococcales</taxon>
        <taxon>Micrococcaceae</taxon>
        <taxon>Arthrobacter</taxon>
    </lineage>
</organism>
<feature type="transmembrane region" description="Helical" evidence="2">
    <location>
        <begin position="318"/>
        <end position="338"/>
    </location>
</feature>
<evidence type="ECO:0000256" key="1">
    <source>
        <dbReference type="SAM" id="MobiDB-lite"/>
    </source>
</evidence>
<keyword evidence="4" id="KW-1185">Reference proteome</keyword>
<accession>A0ABR8UQ24</accession>
<gene>
    <name evidence="3" type="ORF">H9639_05135</name>
</gene>
<feature type="compositionally biased region" description="Basic and acidic residues" evidence="1">
    <location>
        <begin position="167"/>
        <end position="198"/>
    </location>
</feature>
<sequence>MSTESGSTAAGERRRRAEDIASGQGGSAGSNPEGSEPDVTRPLNTSGATDPRRNDTEVLREGHARHNDTEVISTDGPRANDTRVLNTDGPRHNDTEVLNTGNGRQNDTEILGHSGARHNDTQVLGTSGAGAGTAAAGTRTANARAAAAGNRATDGTRADAEVTGTRDPNDSAYRTDHTDYTEDTRADGNQPDRNRRESSTQTRHAGRGPRAQGLPNREGLLAAERERFGGIKFGAAFFGWLTATGMVVLLSAAAAAIGAAVGVSTDTDLGAALEQAAANQSAGLTGAIITLAVLLLAYYAGGYVAGRMARFNGLKQGLAVWLWALVAAAVVIVLGLVFGNDIRSITQLNSVAPLPEDLGDISFGTWLAVAASLVVSLIGALLGGLAGMRFHRRVDRAHFPAVQETD</sequence>
<keyword evidence="2" id="KW-0472">Membrane</keyword>
<evidence type="ECO:0000313" key="3">
    <source>
        <dbReference type="EMBL" id="MBD7994677.1"/>
    </source>
</evidence>
<feature type="compositionally biased region" description="Basic and acidic residues" evidence="1">
    <location>
        <begin position="50"/>
        <end position="69"/>
    </location>
</feature>
<dbReference type="EMBL" id="JACSQD010000002">
    <property type="protein sequence ID" value="MBD7994677.1"/>
    <property type="molecule type" value="Genomic_DNA"/>
</dbReference>
<name>A0ABR8UQ24_9MICC</name>
<feature type="region of interest" description="Disordered" evidence="1">
    <location>
        <begin position="118"/>
        <end position="137"/>
    </location>
</feature>
<keyword evidence="2" id="KW-0812">Transmembrane</keyword>
<feature type="transmembrane region" description="Helical" evidence="2">
    <location>
        <begin position="363"/>
        <end position="386"/>
    </location>
</feature>